<keyword evidence="2" id="KW-0732">Signal</keyword>
<feature type="signal peptide" evidence="2">
    <location>
        <begin position="1"/>
        <end position="20"/>
    </location>
</feature>
<protein>
    <submittedName>
        <fullName evidence="3">Uncharacterized protein</fullName>
    </submittedName>
</protein>
<accession>A0A858RD34</accession>
<dbReference type="KEGG" id="luo:HHL09_21545"/>
<evidence type="ECO:0000313" key="3">
    <source>
        <dbReference type="EMBL" id="QJE94230.1"/>
    </source>
</evidence>
<keyword evidence="4" id="KW-1185">Reference proteome</keyword>
<proteinExistence type="predicted"/>
<dbReference type="AlphaFoldDB" id="A0A858RD34"/>
<dbReference type="RefSeq" id="WP_169452451.1">
    <property type="nucleotide sequence ID" value="NZ_CP051774.1"/>
</dbReference>
<feature type="compositionally biased region" description="Low complexity" evidence="1">
    <location>
        <begin position="172"/>
        <end position="199"/>
    </location>
</feature>
<sequence>MKALPFSIFAVSLAAGIASAEPPKKPPLTTYTKLWSDSPFTTKPPPAAAKEEDSAMADWTLGGVSEVEGGYMVTLLHKKNAGESMILRPKNIQKITADEIEWLKPGDPGTFKLDRVEYGKGGWKDITVHLVAGARSGVVRFDEKNLTPKASGPAPGNRQGQPGQPGQPVPGQPAQQPGAQPTNQQPAAPNVRQVRQRVVPPAPATQR</sequence>
<reference evidence="3 4" key="1">
    <citation type="submission" date="2020-04" db="EMBL/GenBank/DDBJ databases">
        <title>Luteolibacter sp. G-1-1-1 isolated from soil.</title>
        <authorList>
            <person name="Dahal R.H."/>
        </authorList>
    </citation>
    <scope>NUCLEOTIDE SEQUENCE [LARGE SCALE GENOMIC DNA]</scope>
    <source>
        <strain evidence="3 4">G-1-1-1</strain>
    </source>
</reference>
<dbReference type="EMBL" id="CP051774">
    <property type="protein sequence ID" value="QJE94230.1"/>
    <property type="molecule type" value="Genomic_DNA"/>
</dbReference>
<dbReference type="Proteomes" id="UP000501812">
    <property type="component" value="Chromosome"/>
</dbReference>
<feature type="region of interest" description="Disordered" evidence="1">
    <location>
        <begin position="142"/>
        <end position="207"/>
    </location>
</feature>
<feature type="chain" id="PRO_5032949593" evidence="2">
    <location>
        <begin position="21"/>
        <end position="207"/>
    </location>
</feature>
<evidence type="ECO:0000256" key="1">
    <source>
        <dbReference type="SAM" id="MobiDB-lite"/>
    </source>
</evidence>
<feature type="compositionally biased region" description="Low complexity" evidence="1">
    <location>
        <begin position="152"/>
        <end position="164"/>
    </location>
</feature>
<organism evidence="3 4">
    <name type="scientific">Luteolibacter luteus</name>
    <dbReference type="NCBI Taxonomy" id="2728835"/>
    <lineage>
        <taxon>Bacteria</taxon>
        <taxon>Pseudomonadati</taxon>
        <taxon>Verrucomicrobiota</taxon>
        <taxon>Verrucomicrobiia</taxon>
        <taxon>Verrucomicrobiales</taxon>
        <taxon>Verrucomicrobiaceae</taxon>
        <taxon>Luteolibacter</taxon>
    </lineage>
</organism>
<evidence type="ECO:0000313" key="4">
    <source>
        <dbReference type="Proteomes" id="UP000501812"/>
    </source>
</evidence>
<evidence type="ECO:0000256" key="2">
    <source>
        <dbReference type="SAM" id="SignalP"/>
    </source>
</evidence>
<gene>
    <name evidence="3" type="ORF">HHL09_21545</name>
</gene>
<name>A0A858RD34_9BACT</name>